<evidence type="ECO:0000313" key="3">
    <source>
        <dbReference type="Proteomes" id="UP000826725"/>
    </source>
</evidence>
<evidence type="ECO:0000259" key="1">
    <source>
        <dbReference type="PROSITE" id="PS50075"/>
    </source>
</evidence>
<dbReference type="Proteomes" id="UP000826725">
    <property type="component" value="Chromosome"/>
</dbReference>
<organism evidence="2 3">
    <name type="scientific">Desulfomarina profundi</name>
    <dbReference type="NCBI Taxonomy" id="2772557"/>
    <lineage>
        <taxon>Bacteria</taxon>
        <taxon>Pseudomonadati</taxon>
        <taxon>Thermodesulfobacteriota</taxon>
        <taxon>Desulfobulbia</taxon>
        <taxon>Desulfobulbales</taxon>
        <taxon>Desulfobulbaceae</taxon>
        <taxon>Desulfomarina</taxon>
    </lineage>
</organism>
<reference evidence="2" key="1">
    <citation type="submission" date="2020-09" db="EMBL/GenBank/DDBJ databases">
        <title>Desulfogranum mesoprofundum gen. nov., sp. nov., a novel mesophilic, sulfate-reducing chemolithoautotroph isolated from a deep-sea hydrothermal vent chimney in the Suiyo Seamount.</title>
        <authorList>
            <person name="Hashimoto Y."/>
            <person name="Nakagawa S."/>
        </authorList>
    </citation>
    <scope>NUCLEOTIDE SEQUENCE</scope>
    <source>
        <strain evidence="2">KT2</strain>
    </source>
</reference>
<keyword evidence="3" id="KW-1185">Reference proteome</keyword>
<evidence type="ECO:0000313" key="2">
    <source>
        <dbReference type="EMBL" id="BCL61674.1"/>
    </source>
</evidence>
<dbReference type="Pfam" id="PF00550">
    <property type="entry name" value="PP-binding"/>
    <property type="match status" value="1"/>
</dbReference>
<dbReference type="InterPro" id="IPR009081">
    <property type="entry name" value="PP-bd_ACP"/>
</dbReference>
<dbReference type="PROSITE" id="PS50075">
    <property type="entry name" value="CARRIER"/>
    <property type="match status" value="1"/>
</dbReference>
<dbReference type="AlphaFoldDB" id="A0A8D5FU07"/>
<accession>A0A8D5FU07</accession>
<protein>
    <submittedName>
        <fullName evidence="2">Acyl carrier protein</fullName>
    </submittedName>
</protein>
<sequence>MEETKQKIKEILINDLKVQGVTVDGISDTDPLFGEGLELDSLDAVELVVLIQKHFGVQIADMDEGRKAFESIECLARYILDNK</sequence>
<dbReference type="EMBL" id="AP024086">
    <property type="protein sequence ID" value="BCL61674.1"/>
    <property type="molecule type" value="Genomic_DNA"/>
</dbReference>
<name>A0A8D5FU07_9BACT</name>
<dbReference type="KEGG" id="dbk:DGMP_23670"/>
<gene>
    <name evidence="2" type="primary">acpP-1</name>
    <name evidence="2" type="ORF">DGMP_23670</name>
</gene>
<dbReference type="RefSeq" id="WP_228854099.1">
    <property type="nucleotide sequence ID" value="NZ_AP024086.1"/>
</dbReference>
<proteinExistence type="predicted"/>
<feature type="domain" description="Carrier" evidence="1">
    <location>
        <begin position="2"/>
        <end position="83"/>
    </location>
</feature>